<evidence type="ECO:0000313" key="7">
    <source>
        <dbReference type="EMBL" id="ORX51687.1"/>
    </source>
</evidence>
<dbReference type="SUPFAM" id="SSF57667">
    <property type="entry name" value="beta-beta-alpha zinc fingers"/>
    <property type="match status" value="1"/>
</dbReference>
<keyword evidence="2 4" id="KW-0863">Zinc-finger</keyword>
<dbReference type="InterPro" id="IPR000571">
    <property type="entry name" value="Znf_CCCH"/>
</dbReference>
<sequence length="155" mass="18131">MYYCDFCQCSFPDNINNRKKHNRGLTHIQNKKNHYDWYRDPQLVIQEHLQKPPCRRFRQTRACDFGLNCIYSHVLFGPQGEPIYPPELTEWLHARSMANLPKPSSQKKRKKQPHNKQAGRSKVYQLPPGWQSSDLPPSLQPPPIDIGWDHAGGWG</sequence>
<dbReference type="AlphaFoldDB" id="A0A1X2GE49"/>
<dbReference type="Pfam" id="PF00642">
    <property type="entry name" value="zf-CCCH"/>
    <property type="match status" value="1"/>
</dbReference>
<evidence type="ECO:0000256" key="4">
    <source>
        <dbReference type="PROSITE-ProRule" id="PRU00723"/>
    </source>
</evidence>
<reference evidence="7 8" key="1">
    <citation type="submission" date="2016-07" db="EMBL/GenBank/DDBJ databases">
        <title>Pervasive Adenine N6-methylation of Active Genes in Fungi.</title>
        <authorList>
            <consortium name="DOE Joint Genome Institute"/>
            <person name="Mondo S.J."/>
            <person name="Dannebaum R.O."/>
            <person name="Kuo R.C."/>
            <person name="Labutti K."/>
            <person name="Haridas S."/>
            <person name="Kuo A."/>
            <person name="Salamov A."/>
            <person name="Ahrendt S.R."/>
            <person name="Lipzen A."/>
            <person name="Sullivan W."/>
            <person name="Andreopoulos W.B."/>
            <person name="Clum A."/>
            <person name="Lindquist E."/>
            <person name="Daum C."/>
            <person name="Ramamoorthy G.K."/>
            <person name="Gryganskyi A."/>
            <person name="Culley D."/>
            <person name="Magnuson J.K."/>
            <person name="James T.Y."/>
            <person name="O'Malley M.A."/>
            <person name="Stajich J.E."/>
            <person name="Spatafora J.W."/>
            <person name="Visel A."/>
            <person name="Grigoriev I.V."/>
        </authorList>
    </citation>
    <scope>NUCLEOTIDE SEQUENCE [LARGE SCALE GENOMIC DNA]</scope>
    <source>
        <strain evidence="7 8">NRRL 3301</strain>
    </source>
</reference>
<dbReference type="Gene3D" id="3.30.160.60">
    <property type="entry name" value="Classic Zinc Finger"/>
    <property type="match status" value="1"/>
</dbReference>
<evidence type="ECO:0000256" key="3">
    <source>
        <dbReference type="ARBA" id="ARBA00022833"/>
    </source>
</evidence>
<dbReference type="STRING" id="101127.A0A1X2GE49"/>
<feature type="domain" description="C3H1-type" evidence="6">
    <location>
        <begin position="49"/>
        <end position="76"/>
    </location>
</feature>
<keyword evidence="8" id="KW-1185">Reference proteome</keyword>
<accession>A0A1X2GE49</accession>
<protein>
    <recommendedName>
        <fullName evidence="6">C3H1-type domain-containing protein</fullName>
    </recommendedName>
</protein>
<evidence type="ECO:0000256" key="5">
    <source>
        <dbReference type="SAM" id="MobiDB-lite"/>
    </source>
</evidence>
<proteinExistence type="predicted"/>
<dbReference type="GO" id="GO:0008270">
    <property type="term" value="F:zinc ion binding"/>
    <property type="evidence" value="ECO:0007669"/>
    <property type="project" value="UniProtKB-KW"/>
</dbReference>
<evidence type="ECO:0000256" key="1">
    <source>
        <dbReference type="ARBA" id="ARBA00022723"/>
    </source>
</evidence>
<dbReference type="Pfam" id="PF06220">
    <property type="entry name" value="zf-U1"/>
    <property type="match status" value="1"/>
</dbReference>
<dbReference type="PROSITE" id="PS50103">
    <property type="entry name" value="ZF_C3H1"/>
    <property type="match status" value="1"/>
</dbReference>
<dbReference type="GO" id="GO:0005689">
    <property type="term" value="C:U12-type spliceosomal complex"/>
    <property type="evidence" value="ECO:0007669"/>
    <property type="project" value="TreeGrafter"/>
</dbReference>
<dbReference type="EMBL" id="MCGT01000020">
    <property type="protein sequence ID" value="ORX51687.1"/>
    <property type="molecule type" value="Genomic_DNA"/>
</dbReference>
<dbReference type="Proteomes" id="UP000242146">
    <property type="component" value="Unassembled WGS sequence"/>
</dbReference>
<evidence type="ECO:0000259" key="6">
    <source>
        <dbReference type="PROSITE" id="PS50103"/>
    </source>
</evidence>
<organism evidence="7 8">
    <name type="scientific">Hesseltinella vesiculosa</name>
    <dbReference type="NCBI Taxonomy" id="101127"/>
    <lineage>
        <taxon>Eukaryota</taxon>
        <taxon>Fungi</taxon>
        <taxon>Fungi incertae sedis</taxon>
        <taxon>Mucoromycota</taxon>
        <taxon>Mucoromycotina</taxon>
        <taxon>Mucoromycetes</taxon>
        <taxon>Mucorales</taxon>
        <taxon>Cunninghamellaceae</taxon>
        <taxon>Hesseltinella</taxon>
    </lineage>
</organism>
<dbReference type="InterPro" id="IPR013085">
    <property type="entry name" value="U1-CZ_Znf_C2H2"/>
</dbReference>
<dbReference type="OrthoDB" id="2417221at2759"/>
<dbReference type="InterPro" id="IPR036236">
    <property type="entry name" value="Znf_C2H2_sf"/>
</dbReference>
<feature type="region of interest" description="Disordered" evidence="5">
    <location>
        <begin position="96"/>
        <end position="155"/>
    </location>
</feature>
<keyword evidence="3 4" id="KW-0862">Zinc</keyword>
<evidence type="ECO:0000256" key="2">
    <source>
        <dbReference type="ARBA" id="ARBA00022771"/>
    </source>
</evidence>
<gene>
    <name evidence="7" type="ORF">DM01DRAFT_1408629</name>
</gene>
<dbReference type="PANTHER" id="PTHR16465">
    <property type="entry name" value="NUCLEASE-RELATED"/>
    <property type="match status" value="1"/>
</dbReference>
<name>A0A1X2GE49_9FUNG</name>
<evidence type="ECO:0000313" key="8">
    <source>
        <dbReference type="Proteomes" id="UP000242146"/>
    </source>
</evidence>
<dbReference type="PANTHER" id="PTHR16465:SF0">
    <property type="entry name" value="ZINC FINGER MATRIN-TYPE PROTEIN 5"/>
    <property type="match status" value="1"/>
</dbReference>
<comment type="caution">
    <text evidence="7">The sequence shown here is derived from an EMBL/GenBank/DDBJ whole genome shotgun (WGS) entry which is preliminary data.</text>
</comment>
<feature type="compositionally biased region" description="Basic residues" evidence="5">
    <location>
        <begin position="105"/>
        <end position="119"/>
    </location>
</feature>
<keyword evidence="1 4" id="KW-0479">Metal-binding</keyword>
<feature type="zinc finger region" description="C3H1-type" evidence="4">
    <location>
        <begin position="49"/>
        <end position="76"/>
    </location>
</feature>